<evidence type="ECO:0000256" key="1">
    <source>
        <dbReference type="ARBA" id="ARBA00022723"/>
    </source>
</evidence>
<dbReference type="PROSITE" id="PS01359">
    <property type="entry name" value="ZF_PHD_1"/>
    <property type="match status" value="1"/>
</dbReference>
<reference evidence="5 6" key="1">
    <citation type="submission" date="2019-09" db="EMBL/GenBank/DDBJ databases">
        <title>Bird 10,000 Genomes (B10K) Project - Family phase.</title>
        <authorList>
            <person name="Zhang G."/>
        </authorList>
    </citation>
    <scope>NUCLEOTIDE SEQUENCE [LARGE SCALE GENOMIC DNA]</scope>
    <source>
        <strain evidence="5">B10K-DU-001-42</strain>
        <tissue evidence="5">Muscle</tissue>
    </source>
</reference>
<dbReference type="InterPro" id="IPR059102">
    <property type="entry name" value="PHD_PHF7/G2E3-like"/>
</dbReference>
<name>A0A7L2I8X1_9PICI</name>
<dbReference type="InterPro" id="IPR019786">
    <property type="entry name" value="Zinc_finger_PHD-type_CS"/>
</dbReference>
<sequence>LCAGSSAFQCMLCRGKEDCQMEMLFMGIHIPIRPPTWDTLEAFEGLMARHGRCDAAQCLCPAGREQAEEEGPWQLLLCSSCAAEGTHRSCSSLCDSTESWECQGCAGLSTGKKHSPWVPLGAVLAPSAQSGLAEG</sequence>
<evidence type="ECO:0000256" key="2">
    <source>
        <dbReference type="ARBA" id="ARBA00022771"/>
    </source>
</evidence>
<keyword evidence="6" id="KW-1185">Reference proteome</keyword>
<keyword evidence="2" id="KW-0863">Zinc-finger</keyword>
<dbReference type="GO" id="GO:0008270">
    <property type="term" value="F:zinc ion binding"/>
    <property type="evidence" value="ECO:0007669"/>
    <property type="project" value="UniProtKB-KW"/>
</dbReference>
<dbReference type="Gene3D" id="3.30.40.10">
    <property type="entry name" value="Zinc/RING finger domain, C3HC4 (zinc finger)"/>
    <property type="match status" value="1"/>
</dbReference>
<evidence type="ECO:0000256" key="3">
    <source>
        <dbReference type="ARBA" id="ARBA00022833"/>
    </source>
</evidence>
<dbReference type="InterPro" id="IPR011011">
    <property type="entry name" value="Znf_FYVE_PHD"/>
</dbReference>
<comment type="caution">
    <text evidence="5">The sequence shown here is derived from an EMBL/GenBank/DDBJ whole genome shotgun (WGS) entry which is preliminary data.</text>
</comment>
<evidence type="ECO:0000313" key="5">
    <source>
        <dbReference type="EMBL" id="NXR07135.1"/>
    </source>
</evidence>
<dbReference type="InterPro" id="IPR013083">
    <property type="entry name" value="Znf_RING/FYVE/PHD"/>
</dbReference>
<dbReference type="AlphaFoldDB" id="A0A7L2I8X1"/>
<organism evidence="5 6">
    <name type="scientific">Semnornis frantzii</name>
    <dbReference type="NCBI Taxonomy" id="91796"/>
    <lineage>
        <taxon>Eukaryota</taxon>
        <taxon>Metazoa</taxon>
        <taxon>Chordata</taxon>
        <taxon>Craniata</taxon>
        <taxon>Vertebrata</taxon>
        <taxon>Euteleostomi</taxon>
        <taxon>Archelosauria</taxon>
        <taxon>Archosauria</taxon>
        <taxon>Dinosauria</taxon>
        <taxon>Saurischia</taxon>
        <taxon>Theropoda</taxon>
        <taxon>Coelurosauria</taxon>
        <taxon>Aves</taxon>
        <taxon>Neognathae</taxon>
        <taxon>Neoaves</taxon>
        <taxon>Telluraves</taxon>
        <taxon>Coraciimorphae</taxon>
        <taxon>Piciformes</taxon>
        <taxon>Ramphastidae</taxon>
        <taxon>Semnornis</taxon>
    </lineage>
</organism>
<gene>
    <name evidence="5" type="primary">Phf7</name>
    <name evidence="5" type="ORF">SEMFRA_R03379</name>
</gene>
<dbReference type="InterPro" id="IPR051188">
    <property type="entry name" value="PHD-type_Zinc_Finger"/>
</dbReference>
<keyword evidence="3" id="KW-0862">Zinc</keyword>
<dbReference type="SUPFAM" id="SSF57903">
    <property type="entry name" value="FYVE/PHD zinc finger"/>
    <property type="match status" value="1"/>
</dbReference>
<keyword evidence="1" id="KW-0479">Metal-binding</keyword>
<dbReference type="PANTHER" id="PTHR12420:SF47">
    <property type="entry name" value="PHD FINGER PROTEIN 7"/>
    <property type="match status" value="1"/>
</dbReference>
<proteinExistence type="predicted"/>
<feature type="domain" description="PHF7/G2E3-like PHD zinc finger" evidence="4">
    <location>
        <begin position="48"/>
        <end position="106"/>
    </location>
</feature>
<dbReference type="PANTHER" id="PTHR12420">
    <property type="entry name" value="PHD FINGER PROTEIN"/>
    <property type="match status" value="1"/>
</dbReference>
<accession>A0A7L2I8X1</accession>
<dbReference type="Proteomes" id="UP000536381">
    <property type="component" value="Unassembled WGS sequence"/>
</dbReference>
<evidence type="ECO:0000259" key="4">
    <source>
        <dbReference type="Pfam" id="PF26054"/>
    </source>
</evidence>
<evidence type="ECO:0000313" key="6">
    <source>
        <dbReference type="Proteomes" id="UP000536381"/>
    </source>
</evidence>
<protein>
    <submittedName>
        <fullName evidence="5">PHF7 protein</fullName>
    </submittedName>
</protein>
<dbReference type="OrthoDB" id="512616at2759"/>
<feature type="non-terminal residue" evidence="5">
    <location>
        <position position="1"/>
    </location>
</feature>
<feature type="non-terminal residue" evidence="5">
    <location>
        <position position="135"/>
    </location>
</feature>
<dbReference type="Pfam" id="PF26054">
    <property type="entry name" value="PHD_G2E3"/>
    <property type="match status" value="1"/>
</dbReference>
<dbReference type="GO" id="GO:0005634">
    <property type="term" value="C:nucleus"/>
    <property type="evidence" value="ECO:0007669"/>
    <property type="project" value="TreeGrafter"/>
</dbReference>
<dbReference type="EMBL" id="VWYK01018322">
    <property type="protein sequence ID" value="NXR07135.1"/>
    <property type="molecule type" value="Genomic_DNA"/>
</dbReference>